<organism evidence="2">
    <name type="scientific">Salpingoeca rosetta (strain ATCC 50818 / BSB-021)</name>
    <dbReference type="NCBI Taxonomy" id="946362"/>
    <lineage>
        <taxon>Eukaryota</taxon>
        <taxon>Choanoflagellata</taxon>
        <taxon>Craspedida</taxon>
        <taxon>Salpingoecidae</taxon>
        <taxon>Salpingoeca</taxon>
    </lineage>
</organism>
<dbReference type="InParanoid" id="F2U996"/>
<protein>
    <submittedName>
        <fullName evidence="1">Uncharacterized protein</fullName>
    </submittedName>
</protein>
<keyword evidence="2" id="KW-1185">Reference proteome</keyword>
<dbReference type="GeneID" id="16074909"/>
<evidence type="ECO:0000313" key="2">
    <source>
        <dbReference type="Proteomes" id="UP000007799"/>
    </source>
</evidence>
<dbReference type="RefSeq" id="XP_004994330.1">
    <property type="nucleotide sequence ID" value="XM_004994273.1"/>
</dbReference>
<name>F2U996_SALR5</name>
<dbReference type="Proteomes" id="UP000007799">
    <property type="component" value="Unassembled WGS sequence"/>
</dbReference>
<evidence type="ECO:0000313" key="1">
    <source>
        <dbReference type="EMBL" id="EGD73299.1"/>
    </source>
</evidence>
<accession>F2U996</accession>
<proteinExistence type="predicted"/>
<dbReference type="KEGG" id="sre:PTSG_12241"/>
<dbReference type="AlphaFoldDB" id="F2U996"/>
<sequence length="52" mass="5844">MRTREHASRASDSWRAALRLEPTIACVLGMDFIFHRALRSSTAQCSAFFIAS</sequence>
<reference evidence="1" key="1">
    <citation type="submission" date="2009-08" db="EMBL/GenBank/DDBJ databases">
        <title>Annotation of Salpingoeca rosetta.</title>
        <authorList>
            <consortium name="The Broad Institute Genome Sequencing Platform"/>
            <person name="Russ C."/>
            <person name="Cuomo C."/>
            <person name="Burger G."/>
            <person name="Gray M.W."/>
            <person name="Holland P.W.H."/>
            <person name="King N."/>
            <person name="Lang F.B.F."/>
            <person name="Roger A.J."/>
            <person name="Ruiz-Trillo I."/>
            <person name="Young S.K."/>
            <person name="Zeng Q."/>
            <person name="Gargeya S."/>
            <person name="Alvarado L."/>
            <person name="Berlin A."/>
            <person name="Chapman S.B."/>
            <person name="Chen Z."/>
            <person name="Freedman E."/>
            <person name="Gellesch M."/>
            <person name="Goldberg J."/>
            <person name="Griggs A."/>
            <person name="Gujja S."/>
            <person name="Heilman E."/>
            <person name="Heiman D."/>
            <person name="Howarth C."/>
            <person name="Mehta T."/>
            <person name="Neiman D."/>
            <person name="Pearson M."/>
            <person name="Roberts A."/>
            <person name="Saif S."/>
            <person name="Shea T."/>
            <person name="Shenoy N."/>
            <person name="Sisk P."/>
            <person name="Stolte C."/>
            <person name="Sykes S."/>
            <person name="White J."/>
            <person name="Yandava C."/>
            <person name="Haas B."/>
            <person name="Nusbaum C."/>
            <person name="Birren B."/>
        </authorList>
    </citation>
    <scope>NUCLEOTIDE SEQUENCE [LARGE SCALE GENOMIC DNA]</scope>
    <source>
        <strain evidence="1">ATCC 50818</strain>
    </source>
</reference>
<gene>
    <name evidence="1" type="ORF">PTSG_12241</name>
</gene>
<dbReference type="EMBL" id="GL832965">
    <property type="protein sequence ID" value="EGD73299.1"/>
    <property type="molecule type" value="Genomic_DNA"/>
</dbReference>